<feature type="transmembrane region" description="Helical" evidence="1">
    <location>
        <begin position="24"/>
        <end position="43"/>
    </location>
</feature>
<evidence type="ECO:0008006" key="4">
    <source>
        <dbReference type="Google" id="ProtNLM"/>
    </source>
</evidence>
<comment type="caution">
    <text evidence="2">The sequence shown here is derived from an EMBL/GenBank/DDBJ whole genome shotgun (WGS) entry which is preliminary data.</text>
</comment>
<feature type="transmembrane region" description="Helical" evidence="1">
    <location>
        <begin position="148"/>
        <end position="167"/>
    </location>
</feature>
<dbReference type="EMBL" id="WNKY01000010">
    <property type="protein sequence ID" value="MTV38275.1"/>
    <property type="molecule type" value="Genomic_DNA"/>
</dbReference>
<keyword evidence="3" id="KW-1185">Reference proteome</keyword>
<evidence type="ECO:0000313" key="2">
    <source>
        <dbReference type="EMBL" id="MTV38275.1"/>
    </source>
</evidence>
<dbReference type="RefSeq" id="WP_155463776.1">
    <property type="nucleotide sequence ID" value="NZ_WNKY01000010.1"/>
</dbReference>
<keyword evidence="1" id="KW-1133">Transmembrane helix</keyword>
<dbReference type="Proteomes" id="UP000475582">
    <property type="component" value="Unassembled WGS sequence"/>
</dbReference>
<accession>A0A6L6PJ32</accession>
<feature type="transmembrane region" description="Helical" evidence="1">
    <location>
        <begin position="92"/>
        <end position="114"/>
    </location>
</feature>
<keyword evidence="1" id="KW-0472">Membrane</keyword>
<keyword evidence="1" id="KW-0812">Transmembrane</keyword>
<dbReference type="OrthoDB" id="5298483at2"/>
<feature type="transmembrane region" description="Helical" evidence="1">
    <location>
        <begin position="188"/>
        <end position="211"/>
    </location>
</feature>
<proteinExistence type="predicted"/>
<protein>
    <recommendedName>
        <fullName evidence="4">DUF2189 domain-containing protein</fullName>
    </recommendedName>
</protein>
<name>A0A6L6PJ32_9BURK</name>
<organism evidence="2 3">
    <name type="scientific">Duganella radicis</name>
    <dbReference type="NCBI Taxonomy" id="551988"/>
    <lineage>
        <taxon>Bacteria</taxon>
        <taxon>Pseudomonadati</taxon>
        <taxon>Pseudomonadota</taxon>
        <taxon>Betaproteobacteria</taxon>
        <taxon>Burkholderiales</taxon>
        <taxon>Oxalobacteraceae</taxon>
        <taxon>Telluria group</taxon>
        <taxon>Duganella</taxon>
    </lineage>
</organism>
<feature type="transmembrane region" description="Helical" evidence="1">
    <location>
        <begin position="217"/>
        <end position="240"/>
    </location>
</feature>
<dbReference type="AlphaFoldDB" id="A0A6L6PJ32"/>
<gene>
    <name evidence="2" type="ORF">GM676_11870</name>
</gene>
<sequence>MEKLPARAGWHWIKQGWMLFRKQPGGMMALLFVCMFASLFIMLLPGLGQILWCVLMPMFSVALLQGCAEIDQGRRAMPQFLLAGFQSPMRKHLLGVGAVNLLLMLLAMLAIYAISGDALEALGAAQVKGVLKPGDVEGLFGGLLTGSLLYMTGWMLTSLAAPLIFWQKMVLNKALFFSVVAVLRALKPFFSAVAILHLIYFIGVQIVVLVLGVTQLGVAGIFTLFLISLVLVHCTLYSAYVQIFGPPRTADQPPKV</sequence>
<dbReference type="InterPro" id="IPR047798">
    <property type="entry name" value="BPSS1780-like"/>
</dbReference>
<dbReference type="NCBIfam" id="NF041043">
    <property type="entry name" value="BPSS1780_fam"/>
    <property type="match status" value="1"/>
</dbReference>
<evidence type="ECO:0000313" key="3">
    <source>
        <dbReference type="Proteomes" id="UP000475582"/>
    </source>
</evidence>
<reference evidence="2 3" key="1">
    <citation type="submission" date="2019-11" db="EMBL/GenBank/DDBJ databases">
        <title>Type strains purchased from KCTC, JCM and DSMZ.</title>
        <authorList>
            <person name="Lu H."/>
        </authorList>
    </citation>
    <scope>NUCLEOTIDE SEQUENCE [LARGE SCALE GENOMIC DNA]</scope>
    <source>
        <strain evidence="2 3">KCTC 22382</strain>
    </source>
</reference>
<evidence type="ECO:0000256" key="1">
    <source>
        <dbReference type="SAM" id="Phobius"/>
    </source>
</evidence>